<name>A0A0G1KK95_9BACT</name>
<dbReference type="EMBL" id="LCIE01000031">
    <property type="protein sequence ID" value="KKT48374.1"/>
    <property type="molecule type" value="Genomic_DNA"/>
</dbReference>
<protein>
    <submittedName>
        <fullName evidence="1">Uncharacterized protein</fullName>
    </submittedName>
</protein>
<reference evidence="1 2" key="1">
    <citation type="journal article" date="2015" name="Nature">
        <title>rRNA introns, odd ribosomes, and small enigmatic genomes across a large radiation of phyla.</title>
        <authorList>
            <person name="Brown C.T."/>
            <person name="Hug L.A."/>
            <person name="Thomas B.C."/>
            <person name="Sharon I."/>
            <person name="Castelle C.J."/>
            <person name="Singh A."/>
            <person name="Wilkins M.J."/>
            <person name="Williams K.H."/>
            <person name="Banfield J.F."/>
        </authorList>
    </citation>
    <scope>NUCLEOTIDE SEQUENCE [LARGE SCALE GENOMIC DNA]</scope>
</reference>
<dbReference type="Proteomes" id="UP000034172">
    <property type="component" value="Unassembled WGS sequence"/>
</dbReference>
<dbReference type="AlphaFoldDB" id="A0A0G1KK95"/>
<proteinExistence type="predicted"/>
<accession>A0A0G1KK95</accession>
<evidence type="ECO:0000313" key="2">
    <source>
        <dbReference type="Proteomes" id="UP000034172"/>
    </source>
</evidence>
<sequence length="92" mass="10838">MIFDLPFLDFLITKISTIFFEFWVDVGFLVQLVGDIFEFFEIFKVHQSDNWVSTFGEEKVIVCYGQIGYIAKFASCLGDRDDIGWLKTHIYY</sequence>
<organism evidence="1 2">
    <name type="scientific">Candidatus Collierbacteria bacterium GW2011_GWC2_44_18</name>
    <dbReference type="NCBI Taxonomy" id="1618392"/>
    <lineage>
        <taxon>Bacteria</taxon>
        <taxon>Candidatus Collieribacteriota</taxon>
    </lineage>
</organism>
<comment type="caution">
    <text evidence="1">The sequence shown here is derived from an EMBL/GenBank/DDBJ whole genome shotgun (WGS) entry which is preliminary data.</text>
</comment>
<dbReference type="STRING" id="1618392.UW41_C0031G0001"/>
<evidence type="ECO:0000313" key="1">
    <source>
        <dbReference type="EMBL" id="KKT48374.1"/>
    </source>
</evidence>
<gene>
    <name evidence="1" type="ORF">UW41_C0031G0001</name>
</gene>